<accession>A0A0F8YBJ3</accession>
<dbReference type="InterPro" id="IPR011049">
    <property type="entry name" value="Serralysin-like_metalloprot_C"/>
</dbReference>
<feature type="non-terminal residue" evidence="1">
    <location>
        <position position="1"/>
    </location>
</feature>
<evidence type="ECO:0000313" key="1">
    <source>
        <dbReference type="EMBL" id="KKK78758.1"/>
    </source>
</evidence>
<dbReference type="Gene3D" id="2.150.10.10">
    <property type="entry name" value="Serralysin-like metalloprotease, C-terminal"/>
    <property type="match status" value="1"/>
</dbReference>
<protein>
    <recommendedName>
        <fullName evidence="2">Calcium-binding protein</fullName>
    </recommendedName>
</protein>
<proteinExistence type="predicted"/>
<evidence type="ECO:0008006" key="2">
    <source>
        <dbReference type="Google" id="ProtNLM"/>
    </source>
</evidence>
<dbReference type="EMBL" id="LAZR01054344">
    <property type="protein sequence ID" value="KKK78758.1"/>
    <property type="molecule type" value="Genomic_DNA"/>
</dbReference>
<gene>
    <name evidence="1" type="ORF">LCGC14_2840340</name>
</gene>
<reference evidence="1" key="1">
    <citation type="journal article" date="2015" name="Nature">
        <title>Complex archaea that bridge the gap between prokaryotes and eukaryotes.</title>
        <authorList>
            <person name="Spang A."/>
            <person name="Saw J.H."/>
            <person name="Jorgensen S.L."/>
            <person name="Zaremba-Niedzwiedzka K."/>
            <person name="Martijn J."/>
            <person name="Lind A.E."/>
            <person name="van Eijk R."/>
            <person name="Schleper C."/>
            <person name="Guy L."/>
            <person name="Ettema T.J."/>
        </authorList>
    </citation>
    <scope>NUCLEOTIDE SEQUENCE</scope>
</reference>
<dbReference type="AlphaFoldDB" id="A0A0F8YBJ3"/>
<dbReference type="SUPFAM" id="SSF51120">
    <property type="entry name" value="beta-Roll"/>
    <property type="match status" value="1"/>
</dbReference>
<organism evidence="1">
    <name type="scientific">marine sediment metagenome</name>
    <dbReference type="NCBI Taxonomy" id="412755"/>
    <lineage>
        <taxon>unclassified sequences</taxon>
        <taxon>metagenomes</taxon>
        <taxon>ecological metagenomes</taxon>
    </lineage>
</organism>
<sequence>DDPDTGDVVRETTLFDVKIVAGPVVLGGTSAGDIMYGEGDHDEMFGQGGNDEMHGGDDFDYIEGNHDDDEMWGDAGQDDMVGGGSADDGVVRITDNTRIGDDLLDGDDTMYGDDGDLVSATGGDDNDVMAGDNALVVRPSPWQDDINTGGVVRELRLFDVELSGGSVGPGTSGGDIMYGVPGSAFSRGDVLELTSISSLSRIDPTAGGPIFGVALQDSINSINDRVCVAIPGADTVFLSVVTAASAHTPGERLTVDEDQFGRSFASTSDLTARLVVVRGNAPGGVPYPVAGSGVSRIMVKFLRQGDSISSLALA</sequence>
<name>A0A0F8YBJ3_9ZZZZ</name>
<comment type="caution">
    <text evidence="1">The sequence shown here is derived from an EMBL/GenBank/DDBJ whole genome shotgun (WGS) entry which is preliminary data.</text>
</comment>